<dbReference type="PANTHER" id="PTHR16222">
    <property type="entry name" value="ADP-RIBOSYLGLYCOHYDROLASE"/>
    <property type="match status" value="1"/>
</dbReference>
<keyword evidence="1" id="KW-0460">Magnesium</keyword>
<evidence type="ECO:0000313" key="2">
    <source>
        <dbReference type="EMBL" id="GIE11678.1"/>
    </source>
</evidence>
<dbReference type="GO" id="GO:0046872">
    <property type="term" value="F:metal ion binding"/>
    <property type="evidence" value="ECO:0007669"/>
    <property type="project" value="UniProtKB-KW"/>
</dbReference>
<proteinExistence type="predicted"/>
<comment type="cofactor">
    <cofactor evidence="1">
        <name>Mg(2+)</name>
        <dbReference type="ChEBI" id="CHEBI:18420"/>
    </cofactor>
    <text evidence="1">Binds 2 magnesium ions per subunit.</text>
</comment>
<dbReference type="EMBL" id="BOMM01000030">
    <property type="protein sequence ID" value="GIE11678.1"/>
    <property type="molecule type" value="Genomic_DNA"/>
</dbReference>
<evidence type="ECO:0000256" key="1">
    <source>
        <dbReference type="PIRSR" id="PIRSR605502-1"/>
    </source>
</evidence>
<dbReference type="PANTHER" id="PTHR16222:SF12">
    <property type="entry name" value="ADP-RIBOSYLGLYCOHYDROLASE-RELATED"/>
    <property type="match status" value="1"/>
</dbReference>
<protein>
    <recommendedName>
        <fullName evidence="4">ADP-ribosylglycohydrolase</fullName>
    </recommendedName>
</protein>
<dbReference type="InterPro" id="IPR036705">
    <property type="entry name" value="Ribosyl_crysJ1_sf"/>
</dbReference>
<feature type="binding site" evidence="1">
    <location>
        <position position="330"/>
    </location>
    <ligand>
        <name>Mg(2+)</name>
        <dbReference type="ChEBI" id="CHEBI:18420"/>
        <label>1</label>
    </ligand>
</feature>
<dbReference type="InterPro" id="IPR050792">
    <property type="entry name" value="ADP-ribosylglycohydrolase"/>
</dbReference>
<keyword evidence="3" id="KW-1185">Reference proteome</keyword>
<dbReference type="AlphaFoldDB" id="A0A919J0J3"/>
<dbReference type="Pfam" id="PF03747">
    <property type="entry name" value="ADP_ribosyl_GH"/>
    <property type="match status" value="1"/>
</dbReference>
<name>A0A919J0J3_9ACTN</name>
<dbReference type="Proteomes" id="UP000598174">
    <property type="component" value="Unassembled WGS sequence"/>
</dbReference>
<dbReference type="InterPro" id="IPR005502">
    <property type="entry name" value="Ribosyl_crysJ1"/>
</dbReference>
<comment type="caution">
    <text evidence="2">The sequence shown here is derived from an EMBL/GenBank/DDBJ whole genome shotgun (WGS) entry which is preliminary data.</text>
</comment>
<dbReference type="SUPFAM" id="SSF101478">
    <property type="entry name" value="ADP-ribosylglycohydrolase"/>
    <property type="match status" value="1"/>
</dbReference>
<evidence type="ECO:0000313" key="3">
    <source>
        <dbReference type="Proteomes" id="UP000598174"/>
    </source>
</evidence>
<feature type="binding site" evidence="1">
    <location>
        <position position="328"/>
    </location>
    <ligand>
        <name>Mg(2+)</name>
        <dbReference type="ChEBI" id="CHEBI:18420"/>
        <label>1</label>
    </ligand>
</feature>
<feature type="binding site" evidence="1">
    <location>
        <position position="91"/>
    </location>
    <ligand>
        <name>Mg(2+)</name>
        <dbReference type="ChEBI" id="CHEBI:18420"/>
        <label>1</label>
    </ligand>
</feature>
<gene>
    <name evidence="2" type="ORF">Afe05nite_35180</name>
</gene>
<sequence>MPRQVRIELGPGFHLERGVIEGDLPAEDGVQRISWHARRVATVQNVAGSLYGLAYGDALGKPTEFMEYEAIVARYGPGGPVQLSGTPALVTDDTQMALAVGEALLAAPAITPGELEPLLRQAFLDWAVSPDNNRAPGMTCLRACAGLSDGLPWVEATQAGSKGCGANMRVTPVGLMPGLSDEQRAGAAQLQAALTHGHPTGLAASELTAYACNWLLGGLAPGEIVGALRDRCRRQRRVYRGEWLGELWRRSEARSPEEFIAVGWDECLVALDRVDVALAAGAFGGDPCLATGAGWIAEEALATALYCYLISPTEPVAVLGRGAASSGDSDSIACLAGAFAGAALGNAAWPSGWPDQIEYTDRLARVAAAWE</sequence>
<feature type="binding site" evidence="1">
    <location>
        <position position="331"/>
    </location>
    <ligand>
        <name>Mg(2+)</name>
        <dbReference type="ChEBI" id="CHEBI:18420"/>
        <label>1</label>
    </ligand>
</feature>
<keyword evidence="1" id="KW-0479">Metal-binding</keyword>
<evidence type="ECO:0008006" key="4">
    <source>
        <dbReference type="Google" id="ProtNLM"/>
    </source>
</evidence>
<feature type="binding site" evidence="1">
    <location>
        <position position="93"/>
    </location>
    <ligand>
        <name>Mg(2+)</name>
        <dbReference type="ChEBI" id="CHEBI:18420"/>
        <label>1</label>
    </ligand>
</feature>
<reference evidence="2" key="1">
    <citation type="submission" date="2021-01" db="EMBL/GenBank/DDBJ databases">
        <title>Whole genome shotgun sequence of Actinoplanes ferrugineus NBRC 15555.</title>
        <authorList>
            <person name="Komaki H."/>
            <person name="Tamura T."/>
        </authorList>
    </citation>
    <scope>NUCLEOTIDE SEQUENCE</scope>
    <source>
        <strain evidence="2">NBRC 15555</strain>
    </source>
</reference>
<feature type="binding site" evidence="1">
    <location>
        <position position="92"/>
    </location>
    <ligand>
        <name>Mg(2+)</name>
        <dbReference type="ChEBI" id="CHEBI:18420"/>
        <label>1</label>
    </ligand>
</feature>
<organism evidence="2 3">
    <name type="scientific">Paractinoplanes ferrugineus</name>
    <dbReference type="NCBI Taxonomy" id="113564"/>
    <lineage>
        <taxon>Bacteria</taxon>
        <taxon>Bacillati</taxon>
        <taxon>Actinomycetota</taxon>
        <taxon>Actinomycetes</taxon>
        <taxon>Micromonosporales</taxon>
        <taxon>Micromonosporaceae</taxon>
        <taxon>Paractinoplanes</taxon>
    </lineage>
</organism>
<accession>A0A919J0J3</accession>
<dbReference type="Gene3D" id="1.10.4080.10">
    <property type="entry name" value="ADP-ribosylation/Crystallin J1"/>
    <property type="match status" value="1"/>
</dbReference>